<feature type="region of interest" description="Disordered" evidence="1">
    <location>
        <begin position="617"/>
        <end position="650"/>
    </location>
</feature>
<geneLocation type="plasmid" evidence="3">
    <name>pmdjk44.1</name>
</geneLocation>
<dbReference type="REBASE" id="218792">
    <property type="entry name" value="M.Sal44ORF10024P"/>
</dbReference>
<feature type="region of interest" description="Disordered" evidence="1">
    <location>
        <begin position="34"/>
        <end position="54"/>
    </location>
</feature>
<evidence type="ECO:0000256" key="1">
    <source>
        <dbReference type="SAM" id="MobiDB-lite"/>
    </source>
</evidence>
<organism evidence="2 3">
    <name type="scientific">Streptomyces alboflavus</name>
    <dbReference type="NCBI Taxonomy" id="67267"/>
    <lineage>
        <taxon>Bacteria</taxon>
        <taxon>Bacillati</taxon>
        <taxon>Actinomycetota</taxon>
        <taxon>Actinomycetes</taxon>
        <taxon>Kitasatosporales</taxon>
        <taxon>Streptomycetaceae</taxon>
        <taxon>Streptomyces</taxon>
    </lineage>
</organism>
<dbReference type="EMBL" id="CP023976">
    <property type="protein sequence ID" value="ATM24523.1"/>
    <property type="molecule type" value="Genomic_DNA"/>
</dbReference>
<feature type="compositionally biased region" description="Low complexity" evidence="1">
    <location>
        <begin position="617"/>
        <end position="630"/>
    </location>
</feature>
<dbReference type="Proteomes" id="UP000195880">
    <property type="component" value="Plasmid pMDJK44.1"/>
</dbReference>
<evidence type="ECO:0008006" key="4">
    <source>
        <dbReference type="Google" id="ProtNLM"/>
    </source>
</evidence>
<evidence type="ECO:0000313" key="3">
    <source>
        <dbReference type="Proteomes" id="UP000195880"/>
    </source>
</evidence>
<feature type="region of interest" description="Disordered" evidence="1">
    <location>
        <begin position="459"/>
        <end position="478"/>
    </location>
</feature>
<dbReference type="Gene3D" id="3.40.50.150">
    <property type="entry name" value="Vaccinia Virus protein VP39"/>
    <property type="match status" value="1"/>
</dbReference>
<keyword evidence="3" id="KW-1185">Reference proteome</keyword>
<sequence>MLPPAPTQADGPAPAVPVAAAHATTAHRPFCEPPSDAISDPGSAAVMDSEGPGLVPAPRPLAEAEHSLERACARRAAALTAAEAHSGEIRDTYEAIVQARRWRLPRSVADEGWDRQQVLEDASHPVWARAHRAYWDREQARVTVARVRAALGLSVADIDLLDDAQRDAYIASLSDEERAQLAGPWPVEWLYSPRPGAPIRIVNLFAGSGGWCEGIEHVLGEPVDMVGVDNSPAACATAQAAGFRRICASVTDLSPEHPALRYVVAVILSPPCQTLSPGGKLAGLAQDALRIVEDVISYAATAAGFITVDDAGDGMEGYAPPTGESWDEVRAPLAALKDRRTGLMAEAVIWPLALQAKHGRIRWVAMEQSSNLLKAPAAQYVVEAIQTEFHAAGWEYTRFSLVEAADYGTASKKNRAFMVAMRYSRPFISPAPGKPFPVTTWAACMGWDKGHKVVTRGVRGINPLTGRPKGGGTFKADEPGTTVTGTAYGWAREADGLKLSHSDLGRAVGFRPDFPWKHVGRGEGIRNKTQLIADTVSPVVAAAWIGHILGRLWEPRARAYIRHLYRQRPEGHSAVQAGRERSAALNARSRHALSLQRHQALAREGQALTLAAHTALATGTAAASGKPSSGPRRRPRGRTRSAAASQISDT</sequence>
<evidence type="ECO:0000313" key="2">
    <source>
        <dbReference type="EMBL" id="ATM24523.1"/>
    </source>
</evidence>
<protein>
    <recommendedName>
        <fullName evidence="4">DNA (cytosine-5-)-methyltransferase</fullName>
    </recommendedName>
</protein>
<accession>A0A291W3Q2</accession>
<dbReference type="SUPFAM" id="SSF53335">
    <property type="entry name" value="S-adenosyl-L-methionine-dependent methyltransferases"/>
    <property type="match status" value="1"/>
</dbReference>
<name>A0A291W3Q2_9ACTN</name>
<keyword evidence="2" id="KW-0614">Plasmid</keyword>
<feature type="region of interest" description="Disordered" evidence="1">
    <location>
        <begin position="569"/>
        <end position="590"/>
    </location>
</feature>
<reference evidence="2 3" key="1">
    <citation type="submission" date="2017-10" db="EMBL/GenBank/DDBJ databases">
        <title>Streptomyces alboflavus Genome sequencing and assembly.</title>
        <authorList>
            <person name="Wang Y."/>
            <person name="Du B."/>
            <person name="Ding Y."/>
            <person name="Liu H."/>
            <person name="Hou Q."/>
            <person name="Liu K."/>
            <person name="Wang C."/>
            <person name="Yao L."/>
        </authorList>
    </citation>
    <scope>NUCLEOTIDE SEQUENCE [LARGE SCALE GENOMIC DNA]</scope>
    <source>
        <strain evidence="2 3">MDJK44</strain>
        <plasmid evidence="3">Plasmid pmdjk44.1</plasmid>
    </source>
</reference>
<dbReference type="InterPro" id="IPR029063">
    <property type="entry name" value="SAM-dependent_MTases_sf"/>
</dbReference>
<feature type="compositionally biased region" description="Low complexity" evidence="1">
    <location>
        <begin position="640"/>
        <end position="650"/>
    </location>
</feature>
<dbReference type="AlphaFoldDB" id="A0A291W3Q2"/>
<gene>
    <name evidence="2" type="ORF">SMD44_p10024</name>
</gene>
<proteinExistence type="predicted"/>
<dbReference type="KEGG" id="salf:SMD44_p10024"/>